<accession>A0A1I8A3P2</accession>
<dbReference type="Proteomes" id="UP000095287">
    <property type="component" value="Unplaced"/>
</dbReference>
<sequence length="142" mass="16113">MYLTAPQHEKIIVFRCSFFIKMNEGLSLTVYSMLIPSFDILPCLISVAESAGVCARPILGHAALIDAAARMFAQPGWHRRNRRGCLLSRRKRREKPGRRKEGNQSCHLTCTSILRIKTAKWMHDCACGQLLRPSIRACWEGN</sequence>
<name>A0A1I8A3P2_9BILA</name>
<proteinExistence type="predicted"/>
<keyword evidence="1" id="KW-1185">Reference proteome</keyword>
<evidence type="ECO:0000313" key="2">
    <source>
        <dbReference type="WBParaSite" id="L893_g32565.t1"/>
    </source>
</evidence>
<dbReference type="AlphaFoldDB" id="A0A1I8A3P2"/>
<dbReference type="WBParaSite" id="L893_g32565.t1">
    <property type="protein sequence ID" value="L893_g32565.t1"/>
    <property type="gene ID" value="L893_g32565"/>
</dbReference>
<protein>
    <submittedName>
        <fullName evidence="2">Uncharacterized protein</fullName>
    </submittedName>
</protein>
<reference evidence="2" key="1">
    <citation type="submission" date="2016-11" db="UniProtKB">
        <authorList>
            <consortium name="WormBaseParasite"/>
        </authorList>
    </citation>
    <scope>IDENTIFICATION</scope>
</reference>
<organism evidence="1 2">
    <name type="scientific">Steinernema glaseri</name>
    <dbReference type="NCBI Taxonomy" id="37863"/>
    <lineage>
        <taxon>Eukaryota</taxon>
        <taxon>Metazoa</taxon>
        <taxon>Ecdysozoa</taxon>
        <taxon>Nematoda</taxon>
        <taxon>Chromadorea</taxon>
        <taxon>Rhabditida</taxon>
        <taxon>Tylenchina</taxon>
        <taxon>Panagrolaimomorpha</taxon>
        <taxon>Strongyloidoidea</taxon>
        <taxon>Steinernematidae</taxon>
        <taxon>Steinernema</taxon>
    </lineage>
</organism>
<evidence type="ECO:0000313" key="1">
    <source>
        <dbReference type="Proteomes" id="UP000095287"/>
    </source>
</evidence>